<dbReference type="EMBL" id="MLYV02000604">
    <property type="protein sequence ID" value="PSR81921.1"/>
    <property type="molecule type" value="Genomic_DNA"/>
</dbReference>
<proteinExistence type="predicted"/>
<dbReference type="AlphaFoldDB" id="A0A2R6P045"/>
<protein>
    <recommendedName>
        <fullName evidence="3">F-box domain-containing protein</fullName>
    </recommendedName>
</protein>
<dbReference type="OrthoDB" id="2801457at2759"/>
<comment type="caution">
    <text evidence="1">The sequence shown here is derived from an EMBL/GenBank/DDBJ whole genome shotgun (WGS) entry which is preliminary data.</text>
</comment>
<gene>
    <name evidence="1" type="ORF">PHLCEN_2v6216</name>
</gene>
<evidence type="ECO:0000313" key="1">
    <source>
        <dbReference type="EMBL" id="PSR81921.1"/>
    </source>
</evidence>
<dbReference type="Proteomes" id="UP000186601">
    <property type="component" value="Unassembled WGS sequence"/>
</dbReference>
<evidence type="ECO:0000313" key="2">
    <source>
        <dbReference type="Proteomes" id="UP000186601"/>
    </source>
</evidence>
<keyword evidence="2" id="KW-1185">Reference proteome</keyword>
<accession>A0A2R6P045</accession>
<name>A0A2R6P045_9APHY</name>
<organism evidence="1 2">
    <name type="scientific">Hermanssonia centrifuga</name>
    <dbReference type="NCBI Taxonomy" id="98765"/>
    <lineage>
        <taxon>Eukaryota</taxon>
        <taxon>Fungi</taxon>
        <taxon>Dikarya</taxon>
        <taxon>Basidiomycota</taxon>
        <taxon>Agaricomycotina</taxon>
        <taxon>Agaricomycetes</taxon>
        <taxon>Polyporales</taxon>
        <taxon>Meruliaceae</taxon>
        <taxon>Hermanssonia</taxon>
    </lineage>
</organism>
<sequence length="205" mass="23268">MQASLPDKVNRAAVGQLVKSIQPRFSTSSRFSMPDISQCLVGGNLPQFIRTVIDDDVKSLRDIKSNLNSTFDVVLKALLTQRNNVAAINLLRIFRMVASEWTYESLISISHTCAYWRETCLANASLWSFVDLSRTPPAVVEEFLLRSKDSLLVVKTDLRVTEPHEEDCRYLTVKHQINVITQHSARIRYLYVLVSDEEGIQSLLP</sequence>
<reference evidence="1 2" key="1">
    <citation type="submission" date="2018-02" db="EMBL/GenBank/DDBJ databases">
        <title>Genome sequence of the basidiomycete white-rot fungus Phlebia centrifuga.</title>
        <authorList>
            <person name="Granchi Z."/>
            <person name="Peng M."/>
            <person name="de Vries R.P."/>
            <person name="Hilden K."/>
            <person name="Makela M.R."/>
            <person name="Grigoriev I."/>
            <person name="Riley R."/>
        </authorList>
    </citation>
    <scope>NUCLEOTIDE SEQUENCE [LARGE SCALE GENOMIC DNA]</scope>
    <source>
        <strain evidence="1 2">FBCC195</strain>
    </source>
</reference>
<evidence type="ECO:0008006" key="3">
    <source>
        <dbReference type="Google" id="ProtNLM"/>
    </source>
</evidence>